<dbReference type="GO" id="GO:0008270">
    <property type="term" value="F:zinc ion binding"/>
    <property type="evidence" value="ECO:0007669"/>
    <property type="project" value="UniProtKB-UniRule"/>
</dbReference>
<dbReference type="Gene3D" id="3.30.2010.10">
    <property type="entry name" value="Metalloproteases ('zincins'), catalytic domain"/>
    <property type="match status" value="1"/>
</dbReference>
<evidence type="ECO:0000256" key="5">
    <source>
        <dbReference type="ARBA" id="ARBA00022692"/>
    </source>
</evidence>
<gene>
    <name evidence="12" type="primary">htpX</name>
    <name evidence="14" type="ordered locus">A2cp1_3025</name>
</gene>
<dbReference type="EC" id="3.4.24.-" evidence="12"/>
<evidence type="ECO:0000259" key="13">
    <source>
        <dbReference type="Pfam" id="PF01435"/>
    </source>
</evidence>
<evidence type="ECO:0000256" key="1">
    <source>
        <dbReference type="ARBA" id="ARBA00004651"/>
    </source>
</evidence>
<dbReference type="AlphaFoldDB" id="B8JFI3"/>
<comment type="similarity">
    <text evidence="2 12">Belongs to the peptidase M48B family.</text>
</comment>
<keyword evidence="3 12" id="KW-1003">Cell membrane</keyword>
<proteinExistence type="inferred from homology"/>
<feature type="transmembrane region" description="Helical" evidence="12">
    <location>
        <begin position="159"/>
        <end position="181"/>
    </location>
</feature>
<feature type="binding site" evidence="12">
    <location>
        <position position="149"/>
    </location>
    <ligand>
        <name>Zn(2+)</name>
        <dbReference type="ChEBI" id="CHEBI:29105"/>
        <note>catalytic</note>
    </ligand>
</feature>
<name>B8JFI3_ANAD2</name>
<keyword evidence="11 12" id="KW-0472">Membrane</keyword>
<feature type="active site" evidence="12">
    <location>
        <position position="150"/>
    </location>
</feature>
<keyword evidence="4 12" id="KW-0645">Protease</keyword>
<keyword evidence="12" id="KW-0997">Cell inner membrane</keyword>
<evidence type="ECO:0000313" key="14">
    <source>
        <dbReference type="EMBL" id="ACL66360.1"/>
    </source>
</evidence>
<feature type="transmembrane region" description="Helical" evidence="12">
    <location>
        <begin position="201"/>
        <end position="219"/>
    </location>
</feature>
<dbReference type="GO" id="GO:0005886">
    <property type="term" value="C:plasma membrane"/>
    <property type="evidence" value="ECO:0007669"/>
    <property type="project" value="UniProtKB-SubCell"/>
</dbReference>
<evidence type="ECO:0000256" key="6">
    <source>
        <dbReference type="ARBA" id="ARBA00022723"/>
    </source>
</evidence>
<dbReference type="KEGG" id="acp:A2cp1_3025"/>
<dbReference type="GO" id="GO:0006508">
    <property type="term" value="P:proteolysis"/>
    <property type="evidence" value="ECO:0007669"/>
    <property type="project" value="UniProtKB-KW"/>
</dbReference>
<dbReference type="PANTHER" id="PTHR43221">
    <property type="entry name" value="PROTEASE HTPX"/>
    <property type="match status" value="1"/>
</dbReference>
<feature type="transmembrane region" description="Helical" evidence="12">
    <location>
        <begin position="49"/>
        <end position="66"/>
    </location>
</feature>
<keyword evidence="15" id="KW-1185">Reference proteome</keyword>
<feature type="binding site" evidence="12">
    <location>
        <position position="224"/>
    </location>
    <ligand>
        <name>Zn(2+)</name>
        <dbReference type="ChEBI" id="CHEBI:29105"/>
        <note>catalytic</note>
    </ligand>
</feature>
<dbReference type="InterPro" id="IPR050083">
    <property type="entry name" value="HtpX_protease"/>
</dbReference>
<evidence type="ECO:0000256" key="9">
    <source>
        <dbReference type="ARBA" id="ARBA00022989"/>
    </source>
</evidence>
<evidence type="ECO:0000256" key="7">
    <source>
        <dbReference type="ARBA" id="ARBA00022801"/>
    </source>
</evidence>
<dbReference type="PANTHER" id="PTHR43221:SF1">
    <property type="entry name" value="PROTEASE HTPX"/>
    <property type="match status" value="1"/>
</dbReference>
<evidence type="ECO:0000256" key="2">
    <source>
        <dbReference type="ARBA" id="ARBA00009779"/>
    </source>
</evidence>
<dbReference type="RefSeq" id="WP_012634089.1">
    <property type="nucleotide sequence ID" value="NC_011891.1"/>
</dbReference>
<feature type="transmembrane region" description="Helical" evidence="12">
    <location>
        <begin position="21"/>
        <end position="43"/>
    </location>
</feature>
<keyword evidence="7 12" id="KW-0378">Hydrolase</keyword>
<evidence type="ECO:0000313" key="15">
    <source>
        <dbReference type="Proteomes" id="UP000007089"/>
    </source>
</evidence>
<dbReference type="GO" id="GO:0004222">
    <property type="term" value="F:metalloendopeptidase activity"/>
    <property type="evidence" value="ECO:0007669"/>
    <property type="project" value="UniProtKB-UniRule"/>
</dbReference>
<sequence length="307" mass="33285">MSWSEAAQPRGMSPKAGVGRNYAKTAMLMALLIALLAIGGNVVGGMQGMLLFGGLGLVFNFVSYWFSDRLALMAHRARPVTREELPQVYEIVERLTRRAGMPMPRVYVIPSETPNAFATGRNPSHAAVAVTEGILRILDRRQLEGVLAHELAHVRNRDILISTVAAAVAGLISTLGYVVRWGALLGGMRREDDRGGSALELLAWAILAPLVALVIQLAVSRSREYGADASGAELVGDPEPLAEALLALERGNEAIPYQYGGPATAHLFIVNPFHGAGAKMMSLFSTHPPVEERVRRLREMRRGVRYA</sequence>
<dbReference type="HOGENOM" id="CLU_042266_3_0_7"/>
<keyword evidence="9 12" id="KW-1133">Transmembrane helix</keyword>
<reference evidence="14" key="1">
    <citation type="submission" date="2009-01" db="EMBL/GenBank/DDBJ databases">
        <title>Complete sequence of Anaeromyxobacter dehalogenans 2CP-1.</title>
        <authorList>
            <consortium name="US DOE Joint Genome Institute"/>
            <person name="Lucas S."/>
            <person name="Copeland A."/>
            <person name="Lapidus A."/>
            <person name="Glavina del Rio T."/>
            <person name="Dalin E."/>
            <person name="Tice H."/>
            <person name="Bruce D."/>
            <person name="Goodwin L."/>
            <person name="Pitluck S."/>
            <person name="Saunders E."/>
            <person name="Brettin T."/>
            <person name="Detter J.C."/>
            <person name="Han C."/>
            <person name="Larimer F."/>
            <person name="Land M."/>
            <person name="Hauser L."/>
            <person name="Kyrpides N."/>
            <person name="Ovchinnikova G."/>
            <person name="Beliaev A.S."/>
            <person name="Richardson P."/>
        </authorList>
    </citation>
    <scope>NUCLEOTIDE SEQUENCE</scope>
    <source>
        <strain evidence="14">2CP-1</strain>
    </source>
</reference>
<keyword evidence="6 12" id="KW-0479">Metal-binding</keyword>
<comment type="subcellular location">
    <subcellularLocation>
        <location evidence="12">Cell inner membrane</location>
        <topology evidence="12">Multi-pass membrane protein</topology>
    </subcellularLocation>
    <subcellularLocation>
        <location evidence="1">Cell membrane</location>
        <topology evidence="1">Multi-pass membrane protein</topology>
    </subcellularLocation>
</comment>
<evidence type="ECO:0000256" key="11">
    <source>
        <dbReference type="ARBA" id="ARBA00023136"/>
    </source>
</evidence>
<organism evidence="14 15">
    <name type="scientific">Anaeromyxobacter dehalogenans (strain ATCC BAA-258 / DSM 21875 / 2CP-1)</name>
    <dbReference type="NCBI Taxonomy" id="455488"/>
    <lineage>
        <taxon>Bacteria</taxon>
        <taxon>Pseudomonadati</taxon>
        <taxon>Myxococcota</taxon>
        <taxon>Myxococcia</taxon>
        <taxon>Myxococcales</taxon>
        <taxon>Cystobacterineae</taxon>
        <taxon>Anaeromyxobacteraceae</taxon>
        <taxon>Anaeromyxobacter</taxon>
    </lineage>
</organism>
<keyword evidence="8 12" id="KW-0862">Zinc</keyword>
<evidence type="ECO:0000256" key="8">
    <source>
        <dbReference type="ARBA" id="ARBA00022833"/>
    </source>
</evidence>
<evidence type="ECO:0000256" key="10">
    <source>
        <dbReference type="ARBA" id="ARBA00023049"/>
    </source>
</evidence>
<dbReference type="EMBL" id="CP001359">
    <property type="protein sequence ID" value="ACL66360.1"/>
    <property type="molecule type" value="Genomic_DNA"/>
</dbReference>
<dbReference type="InterPro" id="IPR001915">
    <property type="entry name" value="Peptidase_M48"/>
</dbReference>
<dbReference type="Proteomes" id="UP000007089">
    <property type="component" value="Chromosome"/>
</dbReference>
<dbReference type="CDD" id="cd07336">
    <property type="entry name" value="M48B_HtpX_like"/>
    <property type="match status" value="1"/>
</dbReference>
<dbReference type="HAMAP" id="MF_00188">
    <property type="entry name" value="Pept_M48_protease_HtpX"/>
    <property type="match status" value="1"/>
</dbReference>
<keyword evidence="5 12" id="KW-0812">Transmembrane</keyword>
<feature type="binding site" evidence="12">
    <location>
        <position position="153"/>
    </location>
    <ligand>
        <name>Zn(2+)</name>
        <dbReference type="ChEBI" id="CHEBI:29105"/>
        <note>catalytic</note>
    </ligand>
</feature>
<evidence type="ECO:0000256" key="12">
    <source>
        <dbReference type="HAMAP-Rule" id="MF_00188"/>
    </source>
</evidence>
<evidence type="ECO:0000256" key="4">
    <source>
        <dbReference type="ARBA" id="ARBA00022670"/>
    </source>
</evidence>
<protein>
    <recommendedName>
        <fullName evidence="12">Protease HtpX homolog</fullName>
        <ecNumber evidence="12">3.4.24.-</ecNumber>
    </recommendedName>
</protein>
<accession>B8JFI3</accession>
<comment type="cofactor">
    <cofactor evidence="12">
        <name>Zn(2+)</name>
        <dbReference type="ChEBI" id="CHEBI:29105"/>
    </cofactor>
    <text evidence="12">Binds 1 zinc ion per subunit.</text>
</comment>
<keyword evidence="10 12" id="KW-0482">Metalloprotease</keyword>
<dbReference type="InterPro" id="IPR022919">
    <property type="entry name" value="Pept_M48_protease_HtpX"/>
</dbReference>
<feature type="domain" description="Peptidase M48" evidence="13">
    <location>
        <begin position="86"/>
        <end position="300"/>
    </location>
</feature>
<evidence type="ECO:0000256" key="3">
    <source>
        <dbReference type="ARBA" id="ARBA00022475"/>
    </source>
</evidence>
<dbReference type="Pfam" id="PF01435">
    <property type="entry name" value="Peptidase_M48"/>
    <property type="match status" value="1"/>
</dbReference>